<dbReference type="EMBL" id="ALJF01000012">
    <property type="protein sequence ID" value="EKF58634.1"/>
    <property type="molecule type" value="Genomic_DNA"/>
</dbReference>
<dbReference type="GO" id="GO:0003824">
    <property type="term" value="F:catalytic activity"/>
    <property type="evidence" value="ECO:0007669"/>
    <property type="project" value="InterPro"/>
</dbReference>
<evidence type="ECO:0000256" key="3">
    <source>
        <dbReference type="ARBA" id="ARBA00022553"/>
    </source>
</evidence>
<dbReference type="PATRIC" id="fig|1156935.5.peg.3118"/>
<dbReference type="SUPFAM" id="SSF53474">
    <property type="entry name" value="alpha/beta-Hydrolases"/>
    <property type="match status" value="1"/>
</dbReference>
<reference evidence="5 6" key="1">
    <citation type="journal article" date="2012" name="J. Bacteriol.">
        <title>Draft Genome Sequence of Agrobacterium albertimagni Strain AOL15.</title>
        <authorList>
            <person name="Trimble W.L."/>
            <person name="Phung le T."/>
            <person name="Meyer F."/>
            <person name="Gilbert J.A."/>
            <person name="Silver S."/>
        </authorList>
    </citation>
    <scope>NUCLEOTIDE SEQUENCE [LARGE SCALE GENOMIC DNA]</scope>
    <source>
        <strain evidence="5 6">AOL15</strain>
    </source>
</reference>
<dbReference type="SMART" id="SM00823">
    <property type="entry name" value="PKS_PP"/>
    <property type="match status" value="1"/>
</dbReference>
<dbReference type="InterPro" id="IPR020806">
    <property type="entry name" value="PKS_PP-bd"/>
</dbReference>
<dbReference type="GO" id="GO:0044550">
    <property type="term" value="P:secondary metabolite biosynthetic process"/>
    <property type="evidence" value="ECO:0007669"/>
    <property type="project" value="TreeGrafter"/>
</dbReference>
<protein>
    <submittedName>
        <fullName evidence="5">Condensation domain-containing protein</fullName>
    </submittedName>
</protein>
<dbReference type="Pfam" id="PF00550">
    <property type="entry name" value="PP-binding"/>
    <property type="match status" value="1"/>
</dbReference>
<dbReference type="InterPro" id="IPR009081">
    <property type="entry name" value="PP-bd_ACP"/>
</dbReference>
<keyword evidence="3" id="KW-0597">Phosphoprotein</keyword>
<dbReference type="eggNOG" id="COG3319">
    <property type="taxonomic scope" value="Bacteria"/>
</dbReference>
<dbReference type="Gene3D" id="3.30.559.10">
    <property type="entry name" value="Chloramphenicol acetyltransferase-like domain"/>
    <property type="match status" value="1"/>
</dbReference>
<dbReference type="CDD" id="cd19531">
    <property type="entry name" value="LCL_NRPS-like"/>
    <property type="match status" value="1"/>
</dbReference>
<evidence type="ECO:0000259" key="4">
    <source>
        <dbReference type="PROSITE" id="PS50075"/>
    </source>
</evidence>
<name>K2Q4G8_9HYPH</name>
<dbReference type="InterPro" id="IPR029058">
    <property type="entry name" value="AB_hydrolase_fold"/>
</dbReference>
<dbReference type="InterPro" id="IPR001031">
    <property type="entry name" value="Thioesterase"/>
</dbReference>
<dbReference type="GO" id="GO:0005737">
    <property type="term" value="C:cytoplasm"/>
    <property type="evidence" value="ECO:0007669"/>
    <property type="project" value="TreeGrafter"/>
</dbReference>
<comment type="caution">
    <text evidence="5">The sequence shown here is derived from an EMBL/GenBank/DDBJ whole genome shotgun (WGS) entry which is preliminary data.</text>
</comment>
<comment type="cofactor">
    <cofactor evidence="1">
        <name>pantetheine 4'-phosphate</name>
        <dbReference type="ChEBI" id="CHEBI:47942"/>
    </cofactor>
</comment>
<dbReference type="AlphaFoldDB" id="K2Q4G8"/>
<dbReference type="OrthoDB" id="9778690at2"/>
<dbReference type="Proteomes" id="UP000007123">
    <property type="component" value="Unassembled WGS sequence"/>
</dbReference>
<dbReference type="Pfam" id="PF00668">
    <property type="entry name" value="Condensation"/>
    <property type="match status" value="1"/>
</dbReference>
<dbReference type="InterPro" id="IPR023213">
    <property type="entry name" value="CAT-like_dom_sf"/>
</dbReference>
<proteinExistence type="predicted"/>
<dbReference type="eggNOG" id="COG1020">
    <property type="taxonomic scope" value="Bacteria"/>
</dbReference>
<dbReference type="Gene3D" id="1.10.1200.10">
    <property type="entry name" value="ACP-like"/>
    <property type="match status" value="1"/>
</dbReference>
<gene>
    <name evidence="5" type="ORF">QWE_15361</name>
</gene>
<dbReference type="InterPro" id="IPR036736">
    <property type="entry name" value="ACP-like_sf"/>
</dbReference>
<dbReference type="PROSITE" id="PS00012">
    <property type="entry name" value="PHOSPHOPANTETHEINE"/>
    <property type="match status" value="1"/>
</dbReference>
<evidence type="ECO:0000313" key="6">
    <source>
        <dbReference type="Proteomes" id="UP000007123"/>
    </source>
</evidence>
<dbReference type="GO" id="GO:0043041">
    <property type="term" value="P:amino acid activation for nonribosomal peptide biosynthetic process"/>
    <property type="evidence" value="ECO:0007669"/>
    <property type="project" value="TreeGrafter"/>
</dbReference>
<sequence>MNQHESVSLTTESPEIIGEFPCTQTQLRCWVLDQMQPGNPALNVAVRWEIRGTFKASTIEAAFRKIIQRHEILRTRFIERQGNPTQQVLDAVDFKLSVIDLRSMPAEQREQRILSIGEETASAPFDLSQAGLFRVTLLMVENSRAFLLITAHQTCFDGWSIRVLGRELGEIASAMEAGRVPSLPDLPLQYGDYALWQQEYLSSYGFEAEKSFWKETLAGAPYFEVPSDHPRPAIKTVNGTILSAVKPVEFGERMEAAARDHKVSLFAYGVAIVSAVLNRVTGSEDILFGTQIAGREHSDLEPMIGVFINNLVLRVPVSPQMSFEEHLTSATKTVTAAVNHQRVPFNKLVEFINPVRDPSRNPLISVNFNLSKAFMEDRSYGDFELISAASQSPGVVYDISFGMVGRPSGWRMSIEYNTDLFDRSTIEHILKVWQDVYEQALSTPTAPLSPVQITKSWLGSNGEAEIAAAPDRKALPIAGAPDLAQHACDVTPAERMRLLTEIWMRVLDVKSIDPESDFFALGGHSLLALRMLSAVRETLGVKPELTLLFRHPTLRGFGEALFGPLVDDSLSAQQRAAPVFERSTLKQGTGPGAVYSINHPFLYYQLANRLDDSLSVYNLNMFSVSEDDVSPDVTLEDVAASVIRAMDIHPGQGPVGIVGLCVNGILAIEIAHQLQEMGVDVAFTAAIDSWAPGYFRSQPWLRQRFWNAERRVKRTLYFTRKLFTGRIRLLGFLKEFRLTQKLIGAISPSSTKASVEEAANVRVTDFLVQLSRGYKAKPVGELMLLKSQASPARARRLLFGWDKTVTGTASVIDLEGWHEDSLTVDGMQRLARVFNDRLASGTP</sequence>
<dbReference type="STRING" id="1156935.QWE_15361"/>
<dbReference type="SUPFAM" id="SSF52777">
    <property type="entry name" value="CoA-dependent acyltransferases"/>
    <property type="match status" value="2"/>
</dbReference>
<dbReference type="InterPro" id="IPR001242">
    <property type="entry name" value="Condensation_dom"/>
</dbReference>
<dbReference type="PANTHER" id="PTHR45527">
    <property type="entry name" value="NONRIBOSOMAL PEPTIDE SYNTHETASE"/>
    <property type="match status" value="1"/>
</dbReference>
<dbReference type="InterPro" id="IPR006162">
    <property type="entry name" value="Ppantetheine_attach_site"/>
</dbReference>
<accession>K2Q4G8</accession>
<dbReference type="GO" id="GO:0031177">
    <property type="term" value="F:phosphopantetheine binding"/>
    <property type="evidence" value="ECO:0007669"/>
    <property type="project" value="InterPro"/>
</dbReference>
<dbReference type="SUPFAM" id="SSF47336">
    <property type="entry name" value="ACP-like"/>
    <property type="match status" value="1"/>
</dbReference>
<keyword evidence="6" id="KW-1185">Reference proteome</keyword>
<dbReference type="Gene3D" id="3.40.50.1820">
    <property type="entry name" value="alpha/beta hydrolase"/>
    <property type="match status" value="1"/>
</dbReference>
<dbReference type="PROSITE" id="PS50075">
    <property type="entry name" value="CARRIER"/>
    <property type="match status" value="1"/>
</dbReference>
<organism evidence="5 6">
    <name type="scientific">Agrobacterium albertimagni AOL15</name>
    <dbReference type="NCBI Taxonomy" id="1156935"/>
    <lineage>
        <taxon>Bacteria</taxon>
        <taxon>Pseudomonadati</taxon>
        <taxon>Pseudomonadota</taxon>
        <taxon>Alphaproteobacteria</taxon>
        <taxon>Hyphomicrobiales</taxon>
        <taxon>Rhizobiaceae</taxon>
        <taxon>Rhizobium/Agrobacterium group</taxon>
        <taxon>Agrobacterium</taxon>
    </lineage>
</organism>
<keyword evidence="2" id="KW-0596">Phosphopantetheine</keyword>
<evidence type="ECO:0000313" key="5">
    <source>
        <dbReference type="EMBL" id="EKF58634.1"/>
    </source>
</evidence>
<feature type="domain" description="Carrier" evidence="4">
    <location>
        <begin position="490"/>
        <end position="565"/>
    </location>
</feature>
<dbReference type="PANTHER" id="PTHR45527:SF1">
    <property type="entry name" value="FATTY ACID SYNTHASE"/>
    <property type="match status" value="1"/>
</dbReference>
<dbReference type="Gene3D" id="3.30.559.30">
    <property type="entry name" value="Nonribosomal peptide synthetase, condensation domain"/>
    <property type="match status" value="1"/>
</dbReference>
<evidence type="ECO:0000256" key="1">
    <source>
        <dbReference type="ARBA" id="ARBA00001957"/>
    </source>
</evidence>
<dbReference type="RefSeq" id="WP_006727065.1">
    <property type="nucleotide sequence ID" value="NZ_ALJF01000012.1"/>
</dbReference>
<evidence type="ECO:0000256" key="2">
    <source>
        <dbReference type="ARBA" id="ARBA00022450"/>
    </source>
</evidence>
<dbReference type="Pfam" id="PF00975">
    <property type="entry name" value="Thioesterase"/>
    <property type="match status" value="1"/>
</dbReference>